<feature type="region of interest" description="Disordered" evidence="1">
    <location>
        <begin position="791"/>
        <end position="821"/>
    </location>
</feature>
<dbReference type="AlphaFoldDB" id="A0A917EE08"/>
<protein>
    <submittedName>
        <fullName evidence="2">Uncharacterized protein</fullName>
    </submittedName>
</protein>
<name>A0A917EE08_9RHOB</name>
<evidence type="ECO:0000256" key="1">
    <source>
        <dbReference type="SAM" id="MobiDB-lite"/>
    </source>
</evidence>
<comment type="caution">
    <text evidence="2">The sequence shown here is derived from an EMBL/GenBank/DDBJ whole genome shotgun (WGS) entry which is preliminary data.</text>
</comment>
<keyword evidence="3" id="KW-1185">Reference proteome</keyword>
<dbReference type="RefSeq" id="WP_188477261.1">
    <property type="nucleotide sequence ID" value="NZ_BMFJ01000001.1"/>
</dbReference>
<proteinExistence type="predicted"/>
<reference evidence="3" key="1">
    <citation type="journal article" date="2019" name="Int. J. Syst. Evol. Microbiol.">
        <title>The Global Catalogue of Microorganisms (GCM) 10K type strain sequencing project: providing services to taxonomists for standard genome sequencing and annotation.</title>
        <authorList>
            <consortium name="The Broad Institute Genomics Platform"/>
            <consortium name="The Broad Institute Genome Sequencing Center for Infectious Disease"/>
            <person name="Wu L."/>
            <person name="Ma J."/>
        </authorList>
    </citation>
    <scope>NUCLEOTIDE SEQUENCE [LARGE SCALE GENOMIC DNA]</scope>
    <source>
        <strain evidence="3">CGMCC 1.12664</strain>
    </source>
</reference>
<gene>
    <name evidence="2" type="ORF">GCM10011360_17430</name>
</gene>
<feature type="region of interest" description="Disordered" evidence="1">
    <location>
        <begin position="1"/>
        <end position="21"/>
    </location>
</feature>
<evidence type="ECO:0000313" key="2">
    <source>
        <dbReference type="EMBL" id="GGE29884.1"/>
    </source>
</evidence>
<dbReference type="EMBL" id="BMFJ01000001">
    <property type="protein sequence ID" value="GGE29884.1"/>
    <property type="molecule type" value="Genomic_DNA"/>
</dbReference>
<evidence type="ECO:0000313" key="3">
    <source>
        <dbReference type="Proteomes" id="UP000612855"/>
    </source>
</evidence>
<dbReference type="Proteomes" id="UP000612855">
    <property type="component" value="Unassembled WGS sequence"/>
</dbReference>
<accession>A0A917EE08</accession>
<sequence length="821" mass="91128">MSFFNCMETAMGGGEADRERGERAQRMWRDMSDRYERQGYGRHDAESMAAEDVKEAFRKEFGEKRHVYMARIANNRKLARGVNAATDLSKHQSRTVESLDYQSRALVRRFNSRLADFLRQHHRNLLGSVTNPAQMKNLVREMHGQPTGDASAAALAEGIREALEDMRLMFNAAGGTIGKLDNWGLPHSHSRRAIVKAGFERWYGDVEGLLKWDQIEDHLTGKPFQQEGGPPPSDRVKREFLREIFDNITYGKNSREAVYGRPQGSALYKRRAEHRYLHFVDADAWIDYNQRYGTGDPFKSLMGHVHKMARDIVSMREFGPNPGMGVEYQQQLAMERARKEGMDGDRVSGDGNLAQRMFRVQSGGGAPESLWQEYVSVFMSSTRHILTSAFLDRAIVASVSDLNTMRMAAQAIGMNPVNVLSRHVELMKTELTGADALRAHWIAETLADPGIALARFQSEVPPAEIAERLSSASMRIQGLSGWTDAGRMAFQWEMQGVMASFSGRPLAEVDHPIGKLLRDAKVTEREWADLTDPANMFTAGNGATFVDPLWWRETTSMKPELADELFFKIQGMIEEQTEYAVPTQNLMARGRFDAAAYDAPPGTLVYEVWKSGLMFKSFTMTFMVGQYRRIAEQPTIAGKIGYAANMVAGATAMGAIALQLGELIKGNDPMPMDDPMFMAKAALKGGGLAIMGDIIAAGQTNWGGGFASYISGPMPQLAQDAWNLTIKNAYQFATGEDTNFGKELGTAVKRYAPMGQTPLIGPAFDRLVADQMVRLLDPDAEKDFKKKATLQQNSTGNGSFWMPGSPLPHRGPNLSGIFGGS</sequence>
<organism evidence="2 3">
    <name type="scientific">Primorskyibacter flagellatus</name>
    <dbReference type="NCBI Taxonomy" id="1387277"/>
    <lineage>
        <taxon>Bacteria</taxon>
        <taxon>Pseudomonadati</taxon>
        <taxon>Pseudomonadota</taxon>
        <taxon>Alphaproteobacteria</taxon>
        <taxon>Rhodobacterales</taxon>
        <taxon>Roseobacteraceae</taxon>
        <taxon>Primorskyibacter</taxon>
    </lineage>
</organism>